<dbReference type="InterPro" id="IPR050976">
    <property type="entry name" value="Snaclec"/>
</dbReference>
<gene>
    <name evidence="3" type="ORF">PENTCL1PPCAC_21460</name>
</gene>
<name>A0AAV5TYF8_9BILA</name>
<sequence length="232" mass="25649">TWTSNIFCAKALQQIVPDENGCERFEDDSEDGICYQVGTVAESWEDAQMNCKKLGANLASVHNSQENAFHRRLAASKGAVNGLFLGATTSGKGEGFEWIDGSNWDYENFNFGFPREGYGECLAMDTSASAGQWMNIGCTTELPVACIRNKISITAPNATCSAQTWKEGEIITSPGFPFSASTPCDFLSRSRSREESQITDRTSGSEFMLRLSTHLRRISRRKCYGESDRIDN</sequence>
<protein>
    <recommendedName>
        <fullName evidence="2">C-type lectin domain-containing protein</fullName>
    </recommendedName>
</protein>
<dbReference type="Gene3D" id="3.10.100.10">
    <property type="entry name" value="Mannose-Binding Protein A, subunit A"/>
    <property type="match status" value="1"/>
</dbReference>
<organism evidence="3 4">
    <name type="scientific">Pristionchus entomophagus</name>
    <dbReference type="NCBI Taxonomy" id="358040"/>
    <lineage>
        <taxon>Eukaryota</taxon>
        <taxon>Metazoa</taxon>
        <taxon>Ecdysozoa</taxon>
        <taxon>Nematoda</taxon>
        <taxon>Chromadorea</taxon>
        <taxon>Rhabditida</taxon>
        <taxon>Rhabditina</taxon>
        <taxon>Diplogasteromorpha</taxon>
        <taxon>Diplogasteroidea</taxon>
        <taxon>Neodiplogasteridae</taxon>
        <taxon>Pristionchus</taxon>
    </lineage>
</organism>
<dbReference type="SMART" id="SM00034">
    <property type="entry name" value="CLECT"/>
    <property type="match status" value="1"/>
</dbReference>
<comment type="caution">
    <text evidence="3">The sequence shown here is derived from an EMBL/GenBank/DDBJ whole genome shotgun (WGS) entry which is preliminary data.</text>
</comment>
<dbReference type="InterPro" id="IPR016187">
    <property type="entry name" value="CTDL_fold"/>
</dbReference>
<reference evidence="3" key="1">
    <citation type="submission" date="2023-10" db="EMBL/GenBank/DDBJ databases">
        <title>Genome assembly of Pristionchus species.</title>
        <authorList>
            <person name="Yoshida K."/>
            <person name="Sommer R.J."/>
        </authorList>
    </citation>
    <scope>NUCLEOTIDE SEQUENCE</scope>
    <source>
        <strain evidence="3">RS0144</strain>
    </source>
</reference>
<feature type="non-terminal residue" evidence="3">
    <location>
        <position position="1"/>
    </location>
</feature>
<dbReference type="Proteomes" id="UP001432027">
    <property type="component" value="Unassembled WGS sequence"/>
</dbReference>
<proteinExistence type="predicted"/>
<evidence type="ECO:0000313" key="4">
    <source>
        <dbReference type="Proteomes" id="UP001432027"/>
    </source>
</evidence>
<dbReference type="PANTHER" id="PTHR22991">
    <property type="entry name" value="PROTEIN CBG13490"/>
    <property type="match status" value="1"/>
</dbReference>
<keyword evidence="1" id="KW-1015">Disulfide bond</keyword>
<evidence type="ECO:0000259" key="2">
    <source>
        <dbReference type="PROSITE" id="PS50041"/>
    </source>
</evidence>
<dbReference type="EMBL" id="BTSX01000005">
    <property type="protein sequence ID" value="GMS99285.1"/>
    <property type="molecule type" value="Genomic_DNA"/>
</dbReference>
<dbReference type="PROSITE" id="PS00615">
    <property type="entry name" value="C_TYPE_LECTIN_1"/>
    <property type="match status" value="1"/>
</dbReference>
<dbReference type="CDD" id="cd00037">
    <property type="entry name" value="CLECT"/>
    <property type="match status" value="1"/>
</dbReference>
<keyword evidence="4" id="KW-1185">Reference proteome</keyword>
<dbReference type="AlphaFoldDB" id="A0AAV5TYF8"/>
<evidence type="ECO:0000256" key="1">
    <source>
        <dbReference type="ARBA" id="ARBA00023157"/>
    </source>
</evidence>
<dbReference type="Pfam" id="PF00059">
    <property type="entry name" value="Lectin_C"/>
    <property type="match status" value="1"/>
</dbReference>
<dbReference type="SUPFAM" id="SSF56436">
    <property type="entry name" value="C-type lectin-like"/>
    <property type="match status" value="1"/>
</dbReference>
<dbReference type="PANTHER" id="PTHR22991:SF40">
    <property type="entry name" value="PROTEIN CBG13490"/>
    <property type="match status" value="1"/>
</dbReference>
<feature type="domain" description="C-type lectin" evidence="2">
    <location>
        <begin position="30"/>
        <end position="147"/>
    </location>
</feature>
<dbReference type="InterPro" id="IPR001304">
    <property type="entry name" value="C-type_lectin-like"/>
</dbReference>
<dbReference type="InterPro" id="IPR016186">
    <property type="entry name" value="C-type_lectin-like/link_sf"/>
</dbReference>
<dbReference type="InterPro" id="IPR018378">
    <property type="entry name" value="C-type_lectin_CS"/>
</dbReference>
<evidence type="ECO:0000313" key="3">
    <source>
        <dbReference type="EMBL" id="GMS99285.1"/>
    </source>
</evidence>
<dbReference type="PROSITE" id="PS50041">
    <property type="entry name" value="C_TYPE_LECTIN_2"/>
    <property type="match status" value="1"/>
</dbReference>
<accession>A0AAV5TYF8</accession>